<evidence type="ECO:0000256" key="1">
    <source>
        <dbReference type="ARBA" id="ARBA00004651"/>
    </source>
</evidence>
<keyword evidence="4 7" id="KW-1133">Transmembrane helix</keyword>
<dbReference type="PANTHER" id="PTHR30572">
    <property type="entry name" value="MEMBRANE COMPONENT OF TRANSPORTER-RELATED"/>
    <property type="match status" value="1"/>
</dbReference>
<feature type="transmembrane region" description="Helical" evidence="7">
    <location>
        <begin position="333"/>
        <end position="356"/>
    </location>
</feature>
<feature type="compositionally biased region" description="Low complexity" evidence="6">
    <location>
        <begin position="443"/>
        <end position="467"/>
    </location>
</feature>
<evidence type="ECO:0000256" key="4">
    <source>
        <dbReference type="ARBA" id="ARBA00022989"/>
    </source>
</evidence>
<feature type="compositionally biased region" description="Low complexity" evidence="6">
    <location>
        <begin position="68"/>
        <end position="79"/>
    </location>
</feature>
<dbReference type="Proteomes" id="UP000295500">
    <property type="component" value="Unassembled WGS sequence"/>
</dbReference>
<comment type="subcellular location">
    <subcellularLocation>
        <location evidence="1">Cell membrane</location>
        <topology evidence="1">Multi-pass membrane protein</topology>
    </subcellularLocation>
</comment>
<gene>
    <name evidence="10" type="ORF">EV211_14114</name>
</gene>
<dbReference type="GO" id="GO:0022857">
    <property type="term" value="F:transmembrane transporter activity"/>
    <property type="evidence" value="ECO:0007669"/>
    <property type="project" value="TreeGrafter"/>
</dbReference>
<dbReference type="PANTHER" id="PTHR30572:SF9">
    <property type="entry name" value="ABC TRANSPORTER PERMEASE PROTEIN"/>
    <property type="match status" value="1"/>
</dbReference>
<dbReference type="InterPro" id="IPR025857">
    <property type="entry name" value="MacB_PCD"/>
</dbReference>
<evidence type="ECO:0000256" key="3">
    <source>
        <dbReference type="ARBA" id="ARBA00022692"/>
    </source>
</evidence>
<evidence type="ECO:0000256" key="2">
    <source>
        <dbReference type="ARBA" id="ARBA00022475"/>
    </source>
</evidence>
<sequence>MFILKNAMRNIVRAKGRSILIGIIITIIALSVCIGLCIRQSAASSKESALSDMTITAQISMDRDKAMSKSSSSSGSISKSKLKSAMKNSSLSLTQLKKYAKASAVKSFYYTLSASVDASGSLEAYSTSSSSNSSSTSSSNSDSKAPSGMTTGDFTITGYSSDEAMTDFVDGTCKIKSGKMFDEGTSAMVCVISSDLAKYNDLSVGDYIKVANPNKSSETYKLKIVGIYKNSQSSTQANMGDPGQQTDPANEIYTSYNTLKKITDTSASKYSSSSTTAISGNLNGTYVVGTVANYKKFKTQVSDLGLSSKYTVSSTDIESYERSAEPLENLSKFAGYFLIVILLVGAIILVVMNIFSTRERKYEIGVLSAIGMKKSKIAKLFMSEIMIIALVAVVIGGTIGTVASVPVTNALLSSQITQSQTKSNDMQQSFGRDNNGAGPSQPSDNSSSSSSNSSGSSSSSASGNSDSNKGAVSNYISSVSNSVNIIVLLELLGSCILLAIIAGMVSVISIMR</sequence>
<evidence type="ECO:0000259" key="9">
    <source>
        <dbReference type="Pfam" id="PF12704"/>
    </source>
</evidence>
<dbReference type="Pfam" id="PF12704">
    <property type="entry name" value="MacB_PCD"/>
    <property type="match status" value="1"/>
</dbReference>
<accession>A0A4R6PX74</accession>
<keyword evidence="5 7" id="KW-0472">Membrane</keyword>
<feature type="compositionally biased region" description="Low complexity" evidence="6">
    <location>
        <begin position="127"/>
        <end position="141"/>
    </location>
</feature>
<protein>
    <submittedName>
        <fullName evidence="10">Putative ABC transport system permease protein</fullName>
    </submittedName>
</protein>
<evidence type="ECO:0000313" key="11">
    <source>
        <dbReference type="Proteomes" id="UP000295500"/>
    </source>
</evidence>
<name>A0A4R6PX74_9FIRM</name>
<feature type="region of interest" description="Disordered" evidence="6">
    <location>
        <begin position="418"/>
        <end position="467"/>
    </location>
</feature>
<dbReference type="GO" id="GO:0005886">
    <property type="term" value="C:plasma membrane"/>
    <property type="evidence" value="ECO:0007669"/>
    <property type="project" value="UniProtKB-SubCell"/>
</dbReference>
<feature type="region of interest" description="Disordered" evidence="6">
    <location>
        <begin position="127"/>
        <end position="149"/>
    </location>
</feature>
<proteinExistence type="predicted"/>
<feature type="region of interest" description="Disordered" evidence="6">
    <location>
        <begin position="62"/>
        <end position="81"/>
    </location>
</feature>
<comment type="caution">
    <text evidence="10">The sequence shown here is derived from an EMBL/GenBank/DDBJ whole genome shotgun (WGS) entry which is preliminary data.</text>
</comment>
<feature type="transmembrane region" description="Helical" evidence="7">
    <location>
        <begin position="377"/>
        <end position="403"/>
    </location>
</feature>
<evidence type="ECO:0000256" key="6">
    <source>
        <dbReference type="SAM" id="MobiDB-lite"/>
    </source>
</evidence>
<dbReference type="InterPro" id="IPR050250">
    <property type="entry name" value="Macrolide_Exporter_MacB"/>
</dbReference>
<dbReference type="OrthoDB" id="9812886at2"/>
<keyword evidence="2" id="KW-1003">Cell membrane</keyword>
<dbReference type="AlphaFoldDB" id="A0A4R6PX74"/>
<feature type="transmembrane region" description="Helical" evidence="7">
    <location>
        <begin position="485"/>
        <end position="511"/>
    </location>
</feature>
<feature type="domain" description="MacB-like periplasmic core" evidence="9">
    <location>
        <begin position="74"/>
        <end position="263"/>
    </location>
</feature>
<dbReference type="EMBL" id="SNXO01000041">
    <property type="protein sequence ID" value="TDP49877.1"/>
    <property type="molecule type" value="Genomic_DNA"/>
</dbReference>
<keyword evidence="3 7" id="KW-0812">Transmembrane</keyword>
<keyword evidence="11" id="KW-1185">Reference proteome</keyword>
<dbReference type="InterPro" id="IPR003838">
    <property type="entry name" value="ABC3_permease_C"/>
</dbReference>
<dbReference type="RefSeq" id="WP_133529143.1">
    <property type="nucleotide sequence ID" value="NZ_SNXO01000041.1"/>
</dbReference>
<dbReference type="Pfam" id="PF02687">
    <property type="entry name" value="FtsX"/>
    <property type="match status" value="1"/>
</dbReference>
<evidence type="ECO:0000256" key="7">
    <source>
        <dbReference type="SAM" id="Phobius"/>
    </source>
</evidence>
<feature type="domain" description="ABC3 transporter permease C-terminal" evidence="8">
    <location>
        <begin position="337"/>
        <end position="415"/>
    </location>
</feature>
<evidence type="ECO:0000259" key="8">
    <source>
        <dbReference type="Pfam" id="PF02687"/>
    </source>
</evidence>
<feature type="compositionally biased region" description="Polar residues" evidence="6">
    <location>
        <begin position="418"/>
        <end position="442"/>
    </location>
</feature>
<evidence type="ECO:0000256" key="5">
    <source>
        <dbReference type="ARBA" id="ARBA00023136"/>
    </source>
</evidence>
<evidence type="ECO:0000313" key="10">
    <source>
        <dbReference type="EMBL" id="TDP49877.1"/>
    </source>
</evidence>
<organism evidence="10 11">
    <name type="scientific">Aminicella lysinilytica</name>
    <dbReference type="NCBI Taxonomy" id="433323"/>
    <lineage>
        <taxon>Bacteria</taxon>
        <taxon>Bacillati</taxon>
        <taxon>Bacillota</taxon>
        <taxon>Clostridia</taxon>
        <taxon>Peptostreptococcales</taxon>
        <taxon>Anaerovoracaceae</taxon>
        <taxon>Aminicella</taxon>
    </lineage>
</organism>
<reference evidence="10 11" key="1">
    <citation type="submission" date="2019-03" db="EMBL/GenBank/DDBJ databases">
        <title>Genomic Encyclopedia of Type Strains, Phase IV (KMG-IV): sequencing the most valuable type-strain genomes for metagenomic binning, comparative biology and taxonomic classification.</title>
        <authorList>
            <person name="Goeker M."/>
        </authorList>
    </citation>
    <scope>NUCLEOTIDE SEQUENCE [LARGE SCALE GENOMIC DNA]</scope>
    <source>
        <strain evidence="10 11">DSM 28287</strain>
    </source>
</reference>